<dbReference type="InterPro" id="IPR028098">
    <property type="entry name" value="Glyco_trans_4-like_N"/>
</dbReference>
<reference evidence="3 4" key="1">
    <citation type="submission" date="2019-06" db="EMBL/GenBank/DDBJ databases">
        <title>Sulfurimonas gotlandica sp. nov., a chemoautotrophic and psychrotolerant epsilonproteobacterium isolated from a pelagic redoxcline, and an emended description of the genus Sulfurimonas.</title>
        <authorList>
            <person name="Wang S."/>
            <person name="Jiang L."/>
            <person name="Shao Z."/>
        </authorList>
    </citation>
    <scope>NUCLEOTIDE SEQUENCE [LARGE SCALE GENOMIC DNA]</scope>
    <source>
        <strain evidence="3 4">B2</strain>
    </source>
</reference>
<dbReference type="InterPro" id="IPR001296">
    <property type="entry name" value="Glyco_trans_1"/>
</dbReference>
<protein>
    <submittedName>
        <fullName evidence="3">Glycosyltransferase family 4 protein</fullName>
    </submittedName>
</protein>
<keyword evidence="3" id="KW-0808">Transferase</keyword>
<evidence type="ECO:0000259" key="2">
    <source>
        <dbReference type="Pfam" id="PF13477"/>
    </source>
</evidence>
<dbReference type="EMBL" id="CP041165">
    <property type="protein sequence ID" value="QOP40813.1"/>
    <property type="molecule type" value="Genomic_DNA"/>
</dbReference>
<gene>
    <name evidence="3" type="ORF">FJR03_03285</name>
</gene>
<dbReference type="Pfam" id="PF00534">
    <property type="entry name" value="Glycos_transf_1"/>
    <property type="match status" value="1"/>
</dbReference>
<dbReference type="PANTHER" id="PTHR12526">
    <property type="entry name" value="GLYCOSYLTRANSFERASE"/>
    <property type="match status" value="1"/>
</dbReference>
<dbReference type="GO" id="GO:0016757">
    <property type="term" value="F:glycosyltransferase activity"/>
    <property type="evidence" value="ECO:0007669"/>
    <property type="project" value="InterPro"/>
</dbReference>
<feature type="domain" description="Glycosyl transferase family 1" evidence="1">
    <location>
        <begin position="175"/>
        <end position="339"/>
    </location>
</feature>
<dbReference type="KEGG" id="smax:FJR03_03285"/>
<sequence length="360" mass="41372">MKNENILELCLAPGLGGLEMFVASCYNNFSKQTSCKVVIAANSKLDSFLDISDKFYIKRSKFFPIFPALKLAKYIDQNEIDIIHFHWTKDIITAVLAKVLSKRKPKLVQSRHMGMTRFKDDFYHKWLYKNINMMHAVTNEVKGQLEKFIPEDVRPKLEMVYLGTEVKDIDQTIVEELRKKYNLTDQFVVGIVGRMQEEKGQHKVIEAVAKLKDLNIKAFIVGSAMYDEYLHKLEQMIKEFGLEDKVVLTGFTKQVNEYMQLFDVNVLATEHETFGLVVIEAMANKIPMIATAKGGPLEIIDDGKDGLLFDGTSDNLAQKIELLYNNKELVQTIAQAGYEKVMKKFNMSRQMKKLYEVLVQ</sequence>
<dbReference type="AlphaFoldDB" id="A0A7M1ATR5"/>
<dbReference type="RefSeq" id="WP_193114234.1">
    <property type="nucleotide sequence ID" value="NZ_CP041165.1"/>
</dbReference>
<organism evidence="3 4">
    <name type="scientific">Sulfurimonas marina</name>
    <dbReference type="NCBI Taxonomy" id="2590551"/>
    <lineage>
        <taxon>Bacteria</taxon>
        <taxon>Pseudomonadati</taxon>
        <taxon>Campylobacterota</taxon>
        <taxon>Epsilonproteobacteria</taxon>
        <taxon>Campylobacterales</taxon>
        <taxon>Sulfurimonadaceae</taxon>
        <taxon>Sulfurimonas</taxon>
    </lineage>
</organism>
<evidence type="ECO:0000313" key="4">
    <source>
        <dbReference type="Proteomes" id="UP000593910"/>
    </source>
</evidence>
<feature type="domain" description="Glycosyltransferase subfamily 4-like N-terminal" evidence="2">
    <location>
        <begin position="19"/>
        <end position="132"/>
    </location>
</feature>
<dbReference type="SUPFAM" id="SSF53756">
    <property type="entry name" value="UDP-Glycosyltransferase/glycogen phosphorylase"/>
    <property type="match status" value="1"/>
</dbReference>
<proteinExistence type="predicted"/>
<name>A0A7M1ATR5_9BACT</name>
<dbReference type="Proteomes" id="UP000593910">
    <property type="component" value="Chromosome"/>
</dbReference>
<accession>A0A7M1ATR5</accession>
<dbReference type="Pfam" id="PF13477">
    <property type="entry name" value="Glyco_trans_4_2"/>
    <property type="match status" value="1"/>
</dbReference>
<dbReference type="PANTHER" id="PTHR12526:SF627">
    <property type="entry name" value="D-RHAMNOSYLTRANSFERASE WBPZ"/>
    <property type="match status" value="1"/>
</dbReference>
<dbReference type="CDD" id="cd03801">
    <property type="entry name" value="GT4_PimA-like"/>
    <property type="match status" value="1"/>
</dbReference>
<evidence type="ECO:0000259" key="1">
    <source>
        <dbReference type="Pfam" id="PF00534"/>
    </source>
</evidence>
<evidence type="ECO:0000313" key="3">
    <source>
        <dbReference type="EMBL" id="QOP40813.1"/>
    </source>
</evidence>
<dbReference type="Gene3D" id="3.40.50.2000">
    <property type="entry name" value="Glycogen Phosphorylase B"/>
    <property type="match status" value="2"/>
</dbReference>
<keyword evidence="4" id="KW-1185">Reference proteome</keyword>